<dbReference type="EMBL" id="SOEZ01000064">
    <property type="protein sequence ID" value="TFB48394.1"/>
    <property type="molecule type" value="Genomic_DNA"/>
</dbReference>
<dbReference type="AlphaFoldDB" id="A0A4V3I684"/>
<accession>A0A4V3I684</accession>
<dbReference type="Proteomes" id="UP000297866">
    <property type="component" value="Unassembled WGS sequence"/>
</dbReference>
<dbReference type="OrthoDB" id="572586at2"/>
<sequence>MRLVSTPRIEFLRGLSTEILGHYGRGRTIVAIDGTDAPARAAFADDLAAVLEEGDHAAVRASLGDFRRSRAELNRRGADAPERHYRNGYDYSALRRALVEPFRLGGSTGFVTKEFDADSDTWVQPTWLTAPADATLVIDGEFIHRPELRGLWSYSVLLEGEATTEAERLYRAEAKPRDRATAIVDLADADRPRRIFADSC</sequence>
<evidence type="ECO:0008006" key="3">
    <source>
        <dbReference type="Google" id="ProtNLM"/>
    </source>
</evidence>
<evidence type="ECO:0000313" key="1">
    <source>
        <dbReference type="EMBL" id="TFB48394.1"/>
    </source>
</evidence>
<evidence type="ECO:0000313" key="2">
    <source>
        <dbReference type="Proteomes" id="UP000297866"/>
    </source>
</evidence>
<comment type="caution">
    <text evidence="1">The sequence shown here is derived from an EMBL/GenBank/DDBJ whole genome shotgun (WGS) entry which is preliminary data.</text>
</comment>
<name>A0A4V3I684_9MICO</name>
<keyword evidence="2" id="KW-1185">Reference proteome</keyword>
<dbReference type="Gene3D" id="3.40.50.300">
    <property type="entry name" value="P-loop containing nucleotide triphosphate hydrolases"/>
    <property type="match status" value="1"/>
</dbReference>
<dbReference type="RefSeq" id="WP_134491842.1">
    <property type="nucleotide sequence ID" value="NZ_SOEZ01000064.1"/>
</dbReference>
<dbReference type="InterPro" id="IPR027417">
    <property type="entry name" value="P-loop_NTPase"/>
</dbReference>
<reference evidence="1 2" key="1">
    <citation type="submission" date="2019-03" db="EMBL/GenBank/DDBJ databases">
        <title>Genomics of glacier-inhabiting Cryobacterium strains.</title>
        <authorList>
            <person name="Liu Q."/>
            <person name="Xin Y.-H."/>
        </authorList>
    </citation>
    <scope>NUCLEOTIDE SEQUENCE [LARGE SCALE GENOMIC DNA]</scope>
    <source>
        <strain evidence="1 2">Sr47</strain>
    </source>
</reference>
<organism evidence="1 2">
    <name type="scientific">Cryobacterium tagatosivorans</name>
    <dbReference type="NCBI Taxonomy" id="1259199"/>
    <lineage>
        <taxon>Bacteria</taxon>
        <taxon>Bacillati</taxon>
        <taxon>Actinomycetota</taxon>
        <taxon>Actinomycetes</taxon>
        <taxon>Micrococcales</taxon>
        <taxon>Microbacteriaceae</taxon>
        <taxon>Cryobacterium</taxon>
    </lineage>
</organism>
<gene>
    <name evidence="1" type="ORF">E3O23_13565</name>
</gene>
<protein>
    <recommendedName>
        <fullName evidence="3">Uridine kinase</fullName>
    </recommendedName>
</protein>
<proteinExistence type="predicted"/>